<dbReference type="GO" id="GO:0004853">
    <property type="term" value="F:uroporphyrinogen decarboxylase activity"/>
    <property type="evidence" value="ECO:0007669"/>
    <property type="project" value="InterPro"/>
</dbReference>
<protein>
    <submittedName>
        <fullName evidence="2">Uroporphyrinogen decarboxylase</fullName>
    </submittedName>
</protein>
<evidence type="ECO:0000313" key="3">
    <source>
        <dbReference type="Proteomes" id="UP000663499"/>
    </source>
</evidence>
<dbReference type="Gene3D" id="3.20.20.210">
    <property type="match status" value="1"/>
</dbReference>
<dbReference type="AlphaFoldDB" id="A0A974XFQ1"/>
<evidence type="ECO:0000313" key="2">
    <source>
        <dbReference type="EMBL" id="QSX09012.1"/>
    </source>
</evidence>
<sequence length="459" mass="53150">MTEQVKNPQEKKAYRTKLFEDLYTGIIPDRIPVWDTVGWECLIQYAGKDLMTTQYQYKYELILEILEKGMEICRGDMPVGAFARNPIALMFQKSIVMEMSQSGFIQHAEKSVMDPDEYDEFIKNPHDFVLETLEPRLNKAYSNEVMRARSYVKAVLSHMEQAMEFGRAEAEIVEKYGLFTRPMGSVGMQVVPFDYITDMYRGFSKIPLDMKRCPEKLLEALEAVMPYAIWMGEPNVISPLGCNMIMTHMAAFLSTEQFEKFYFPTFNKVCHIAAEKGQAMQIFLEGDWTRFIDHLQELPQGTQLWMEYGDPQKFKDKLGKKMVLGGFYPITLLSKGTKQQCIDKAKELMDIMAPGGNYQFISDKAALVMSDLNPENYVAVLEYVLENGKYSNAGEQVTTAKKEDSIQKYSHLYPKFESKYVESFEELTKDHPPADPRVEPLMREHYNKYHNMIDRGFFL</sequence>
<dbReference type="InterPro" id="IPR038071">
    <property type="entry name" value="UROD/MetE-like_sf"/>
</dbReference>
<dbReference type="Proteomes" id="UP000663499">
    <property type="component" value="Chromosome"/>
</dbReference>
<dbReference type="SUPFAM" id="SSF51726">
    <property type="entry name" value="UROD/MetE-like"/>
    <property type="match status" value="1"/>
</dbReference>
<proteinExistence type="predicted"/>
<reference evidence="2" key="1">
    <citation type="submission" date="2021-03" db="EMBL/GenBank/DDBJ databases">
        <title>Alkalibacter marinus sp. nov., isolated from tidal flat sediment.</title>
        <authorList>
            <person name="Namirimu T."/>
            <person name="Yang J.-A."/>
            <person name="Yang S.-H."/>
            <person name="Kim Y.-J."/>
            <person name="Kwon K.K."/>
        </authorList>
    </citation>
    <scope>NUCLEOTIDE SEQUENCE</scope>
    <source>
        <strain evidence="2">ES005</strain>
    </source>
</reference>
<dbReference type="GO" id="GO:0006779">
    <property type="term" value="P:porphyrin-containing compound biosynthetic process"/>
    <property type="evidence" value="ECO:0007669"/>
    <property type="project" value="InterPro"/>
</dbReference>
<accession>A0A974XFQ1</accession>
<evidence type="ECO:0000259" key="1">
    <source>
        <dbReference type="Pfam" id="PF01208"/>
    </source>
</evidence>
<dbReference type="KEGG" id="alka:J0B03_02795"/>
<feature type="domain" description="Uroporphyrinogen decarboxylase (URO-D)" evidence="1">
    <location>
        <begin position="187"/>
        <end position="384"/>
    </location>
</feature>
<gene>
    <name evidence="2" type="ORF">J0B03_02795</name>
</gene>
<name>A0A974XFQ1_9FIRM</name>
<dbReference type="RefSeq" id="WP_207300353.1">
    <property type="nucleotide sequence ID" value="NZ_CP071444.1"/>
</dbReference>
<keyword evidence="3" id="KW-1185">Reference proteome</keyword>
<dbReference type="EMBL" id="CP071444">
    <property type="protein sequence ID" value="QSX09012.1"/>
    <property type="molecule type" value="Genomic_DNA"/>
</dbReference>
<organism evidence="2 3">
    <name type="scientific">Alkalibacter rhizosphaerae</name>
    <dbReference type="NCBI Taxonomy" id="2815577"/>
    <lineage>
        <taxon>Bacteria</taxon>
        <taxon>Bacillati</taxon>
        <taxon>Bacillota</taxon>
        <taxon>Clostridia</taxon>
        <taxon>Eubacteriales</taxon>
        <taxon>Eubacteriaceae</taxon>
        <taxon>Alkalibacter</taxon>
    </lineage>
</organism>
<dbReference type="Pfam" id="PF01208">
    <property type="entry name" value="URO-D"/>
    <property type="match status" value="1"/>
</dbReference>
<dbReference type="InterPro" id="IPR000257">
    <property type="entry name" value="Uroporphyrinogen_deCOase"/>
</dbReference>